<evidence type="ECO:0000313" key="3">
    <source>
        <dbReference type="Proteomes" id="UP000355283"/>
    </source>
</evidence>
<feature type="transmembrane region" description="Helical" evidence="1">
    <location>
        <begin position="44"/>
        <end position="64"/>
    </location>
</feature>
<feature type="transmembrane region" description="Helical" evidence="1">
    <location>
        <begin position="116"/>
        <end position="135"/>
    </location>
</feature>
<keyword evidence="1" id="KW-0812">Transmembrane</keyword>
<reference evidence="2 3" key="1">
    <citation type="submission" date="2019-01" db="EMBL/GenBank/DDBJ databases">
        <title>Nuclear Genome Assembly of the Microalgal Biofuel strain Nannochloropsis salina CCMP1776.</title>
        <authorList>
            <person name="Hovde B."/>
        </authorList>
    </citation>
    <scope>NUCLEOTIDE SEQUENCE [LARGE SCALE GENOMIC DNA]</scope>
    <source>
        <strain evidence="2 3">CCMP1776</strain>
    </source>
</reference>
<dbReference type="Proteomes" id="UP000355283">
    <property type="component" value="Unassembled WGS sequence"/>
</dbReference>
<organism evidence="2 3">
    <name type="scientific">Nannochloropsis salina CCMP1776</name>
    <dbReference type="NCBI Taxonomy" id="1027361"/>
    <lineage>
        <taxon>Eukaryota</taxon>
        <taxon>Sar</taxon>
        <taxon>Stramenopiles</taxon>
        <taxon>Ochrophyta</taxon>
        <taxon>Eustigmatophyceae</taxon>
        <taxon>Eustigmatales</taxon>
        <taxon>Monodopsidaceae</taxon>
        <taxon>Microchloropsis</taxon>
        <taxon>Microchloropsis salina</taxon>
    </lineage>
</organism>
<feature type="transmembrane region" description="Helical" evidence="1">
    <location>
        <begin position="84"/>
        <end position="104"/>
    </location>
</feature>
<gene>
    <name evidence="2" type="ORF">NSK_001546</name>
</gene>
<evidence type="ECO:0000313" key="2">
    <source>
        <dbReference type="EMBL" id="TFJ87214.1"/>
    </source>
</evidence>
<comment type="caution">
    <text evidence="2">The sequence shown here is derived from an EMBL/GenBank/DDBJ whole genome shotgun (WGS) entry which is preliminary data.</text>
</comment>
<dbReference type="EMBL" id="SDOX01000006">
    <property type="protein sequence ID" value="TFJ87214.1"/>
    <property type="molecule type" value="Genomic_DNA"/>
</dbReference>
<name>A0A4D9D871_9STRA</name>
<proteinExistence type="predicted"/>
<protein>
    <submittedName>
        <fullName evidence="2">Uncharacterized protein</fullName>
    </submittedName>
</protein>
<keyword evidence="1" id="KW-1133">Transmembrane helix</keyword>
<dbReference type="AlphaFoldDB" id="A0A4D9D871"/>
<evidence type="ECO:0000256" key="1">
    <source>
        <dbReference type="SAM" id="Phobius"/>
    </source>
</evidence>
<keyword evidence="1" id="KW-0472">Membrane</keyword>
<feature type="transmembrane region" description="Helical" evidence="1">
    <location>
        <begin position="147"/>
        <end position="168"/>
    </location>
</feature>
<accession>A0A4D9D871</accession>
<sequence length="187" mass="20455">MSRHGQGHRDEEVKEAVSDTIQAGIQQGKEAFEHIKEDPGDNMLGVALLLHAAIHIWEVAMLFFRPQQIVPGLLGLETKWHGSSAWTILRCLAFQSLAVGFIAGGAALKYSTKDKAILNGVFLAFHALVLSDMVYNKWGSNKGSAFSFNPAVIHVPMLALHTFALLTYNKGQVVSDGPTTRSKTKRT</sequence>
<keyword evidence="3" id="KW-1185">Reference proteome</keyword>